<dbReference type="InterPro" id="IPR000501">
    <property type="entry name" value="UL28/UL56"/>
</dbReference>
<evidence type="ECO:0000256" key="2">
    <source>
        <dbReference type="ARBA" id="ARBA00022921"/>
    </source>
</evidence>
<dbReference type="KEGG" id="vg:65099461"/>
<dbReference type="GO" id="GO:0019073">
    <property type="term" value="P:viral DNA genome packaging"/>
    <property type="evidence" value="ECO:0007669"/>
    <property type="project" value="InterPro"/>
</dbReference>
<evidence type="ECO:0000256" key="3">
    <source>
        <dbReference type="ARBA" id="ARBA00023219"/>
    </source>
</evidence>
<dbReference type="Proteomes" id="UP000296355">
    <property type="component" value="Segment"/>
</dbReference>
<evidence type="ECO:0000256" key="1">
    <source>
        <dbReference type="ARBA" id="ARBA00022612"/>
    </source>
</evidence>
<dbReference type="GeneID" id="65099461"/>
<keyword evidence="2" id="KW-0426">Late protein</keyword>
<organism evidence="4 5">
    <name type="scientific">phocid gammaherpesvirus 3</name>
    <dbReference type="NCBI Taxonomy" id="2560643"/>
    <lineage>
        <taxon>Viruses</taxon>
        <taxon>Duplodnaviria</taxon>
        <taxon>Heunggongvirae</taxon>
        <taxon>Peploviricota</taxon>
        <taxon>Herviviricetes</taxon>
        <taxon>Herpesvirales</taxon>
        <taxon>Orthoherpesviridae</taxon>
        <taxon>Gammaherpesvirinae</taxon>
        <taxon>Percavirus</taxon>
        <taxon>Percavirus phocidgamma3</taxon>
    </lineage>
</organism>
<keyword evidence="3" id="KW-0231">Viral genome packaging</keyword>
<sequence>MARELAAVYSQVFKLAMDVSLLTYCDPALINKDKLTKNKTKLSKLVFLLKPLLDKQNDIETSSLSLELQHLLCNLYTQLELLEGCLPLASSPQQYFKKLHLTRACERHIDVTVKFYGHYEKTCSFTLINDVEIFFKRLNSLFYCLPADNGYQCLNTVIAFLGQLRGITPIPLPDSYVTSIPCIRCYNEAAMCPNQGECILATLASEVDCHHICVPVAADSVTGLFENELNKMGLKHPTSEMHARETKLTEHDKIKQMSLDTLTRYTIFEKVTATTLEISNLIYWNSKTSLHNTEQATSGLSALAGLLTHETQMHKNRHLVNRHLNYTGGPNHFFDLFEPHPLESLFCGGVFYSLDDSIKALKNDCSEAFLKKSNYQCLIKRQNELFVRLNNLLQIKKASEETSDTQTTKLESHLSYCSPETNTKQVLSDAQCRKDAYIQKITKDGLKNLYQCLESQGLLLTSTLTLRVWGSTLYESASKLKNHFLFRLQFTKMGWQDLTGGEDPWFENSKYIKNSLHLQKLSQEHIDILTGKFYEMITGPLSYSESFFPIPTNVALSYCLDAAGMMPHQKLSLTEMIWPAIAPRDWIDFTFNQFYTFRSTDLNSVQKEAWNFVREVVLSTSLYNQTWEKTLALYPLTCFNENCTDKQFLHYKDGVYLTYEGRSPLVLVNGGRGFIFKDLYALLYCHLQLSG</sequence>
<protein>
    <submittedName>
        <fullName evidence="4">Transport protein</fullName>
    </submittedName>
</protein>
<evidence type="ECO:0000313" key="4">
    <source>
        <dbReference type="EMBL" id="AJG42936.1"/>
    </source>
</evidence>
<dbReference type="Pfam" id="PF01366">
    <property type="entry name" value="PRTP"/>
    <property type="match status" value="1"/>
</dbReference>
<keyword evidence="1" id="KW-1188">Viral release from host cell</keyword>
<evidence type="ECO:0000313" key="5">
    <source>
        <dbReference type="Proteomes" id="UP000296355"/>
    </source>
</evidence>
<dbReference type="EMBL" id="KP136799">
    <property type="protein sequence ID" value="AJG42936.1"/>
    <property type="molecule type" value="Genomic_DNA"/>
</dbReference>
<reference evidence="4" key="1">
    <citation type="submission" date="2014-11" db="EMBL/GenBank/DDBJ databases">
        <title>Gammaherpesviruses are widespread among seal species in Canada.</title>
        <authorList>
            <person name="Bellehumeur C."/>
            <person name="Nielsen O."/>
            <person name="Measures L."/>
            <person name="Harwood L."/>
            <person name="Boyle B."/>
            <person name="Gagnon C.A."/>
        </authorList>
    </citation>
    <scope>NUCLEOTIDE SEQUENCE [LARGE SCALE GENOMIC DNA]</scope>
    <source>
        <strain evidence="4">FMV04-1493874</strain>
    </source>
</reference>
<proteinExistence type="predicted"/>
<accession>A0A0R5XST9</accession>
<name>A0A0R5XST9_9GAMA</name>
<keyword evidence="5" id="KW-1185">Reference proteome</keyword>
<dbReference type="RefSeq" id="YP_010084467.1">
    <property type="nucleotide sequence ID" value="NC_055139.1"/>
</dbReference>